<accession>A0ABU8XYN4</accession>
<name>A0ABU8XYN4_9PROT</name>
<dbReference type="InterPro" id="IPR027417">
    <property type="entry name" value="P-loop_NTPase"/>
</dbReference>
<dbReference type="EMBL" id="JBBLZC010000041">
    <property type="protein sequence ID" value="MEK0086026.1"/>
    <property type="molecule type" value="Genomic_DNA"/>
</dbReference>
<dbReference type="SUPFAM" id="SSF46689">
    <property type="entry name" value="Homeodomain-like"/>
    <property type="match status" value="1"/>
</dbReference>
<keyword evidence="3" id="KW-0902">Two-component regulatory system</keyword>
<dbReference type="Gene3D" id="1.10.8.60">
    <property type="match status" value="1"/>
</dbReference>
<evidence type="ECO:0000256" key="5">
    <source>
        <dbReference type="ARBA" id="ARBA00023125"/>
    </source>
</evidence>
<keyword evidence="2" id="KW-0067">ATP-binding</keyword>
<dbReference type="Pfam" id="PF01590">
    <property type="entry name" value="GAF"/>
    <property type="match status" value="1"/>
</dbReference>
<dbReference type="InterPro" id="IPR025662">
    <property type="entry name" value="Sigma_54_int_dom_ATP-bd_1"/>
</dbReference>
<dbReference type="SMART" id="SM00382">
    <property type="entry name" value="AAA"/>
    <property type="match status" value="1"/>
</dbReference>
<dbReference type="RefSeq" id="WP_418161870.1">
    <property type="nucleotide sequence ID" value="NZ_JBBLZC010000041.1"/>
</dbReference>
<evidence type="ECO:0000313" key="8">
    <source>
        <dbReference type="EMBL" id="MEK0086026.1"/>
    </source>
</evidence>
<dbReference type="InterPro" id="IPR029016">
    <property type="entry name" value="GAF-like_dom_sf"/>
</dbReference>
<dbReference type="PROSITE" id="PS50045">
    <property type="entry name" value="SIGMA54_INTERACT_4"/>
    <property type="match status" value="1"/>
</dbReference>
<dbReference type="Pfam" id="PF00158">
    <property type="entry name" value="Sigma54_activat"/>
    <property type="match status" value="1"/>
</dbReference>
<proteinExistence type="predicted"/>
<evidence type="ECO:0000256" key="1">
    <source>
        <dbReference type="ARBA" id="ARBA00022741"/>
    </source>
</evidence>
<dbReference type="InterPro" id="IPR025944">
    <property type="entry name" value="Sigma_54_int_dom_CS"/>
</dbReference>
<dbReference type="InterPro" id="IPR003018">
    <property type="entry name" value="GAF"/>
</dbReference>
<dbReference type="Pfam" id="PF02954">
    <property type="entry name" value="HTH_8"/>
    <property type="match status" value="1"/>
</dbReference>
<dbReference type="PROSITE" id="PS00688">
    <property type="entry name" value="SIGMA54_INTERACT_3"/>
    <property type="match status" value="1"/>
</dbReference>
<dbReference type="InterPro" id="IPR058031">
    <property type="entry name" value="AAA_lid_NorR"/>
</dbReference>
<dbReference type="InterPro" id="IPR003593">
    <property type="entry name" value="AAA+_ATPase"/>
</dbReference>
<dbReference type="Proteomes" id="UP001375743">
    <property type="component" value="Unassembled WGS sequence"/>
</dbReference>
<dbReference type="PANTHER" id="PTHR32071">
    <property type="entry name" value="TRANSCRIPTIONAL REGULATORY PROTEIN"/>
    <property type="match status" value="1"/>
</dbReference>
<evidence type="ECO:0000256" key="3">
    <source>
        <dbReference type="ARBA" id="ARBA00023012"/>
    </source>
</evidence>
<dbReference type="PRINTS" id="PR01590">
    <property type="entry name" value="HTHFIS"/>
</dbReference>
<dbReference type="InterPro" id="IPR002197">
    <property type="entry name" value="HTH_Fis"/>
</dbReference>
<dbReference type="Gene3D" id="1.10.10.60">
    <property type="entry name" value="Homeodomain-like"/>
    <property type="match status" value="1"/>
</dbReference>
<evidence type="ECO:0000259" key="7">
    <source>
        <dbReference type="PROSITE" id="PS50045"/>
    </source>
</evidence>
<protein>
    <submittedName>
        <fullName evidence="8">Sigma-54-dependent Fis family transcriptional regulator</fullName>
    </submittedName>
</protein>
<feature type="domain" description="Sigma-54 factor interaction" evidence="7">
    <location>
        <begin position="360"/>
        <end position="590"/>
    </location>
</feature>
<dbReference type="SUPFAM" id="SSF52540">
    <property type="entry name" value="P-loop containing nucleoside triphosphate hydrolases"/>
    <property type="match status" value="1"/>
</dbReference>
<keyword evidence="9" id="KW-1185">Reference proteome</keyword>
<reference evidence="8 9" key="1">
    <citation type="submission" date="2024-01" db="EMBL/GenBank/DDBJ databases">
        <title>Multi-omics insights into the function and evolution of sodium benzoate biodegradation pathways in Benzoatithermus flavus gen. nov., sp. nov. from hot spring.</title>
        <authorList>
            <person name="Hu C.-J."/>
            <person name="Li W.-J."/>
        </authorList>
    </citation>
    <scope>NUCLEOTIDE SEQUENCE [LARGE SCALE GENOMIC DNA]</scope>
    <source>
        <strain evidence="8 9">SYSU G07066</strain>
    </source>
</reference>
<dbReference type="Pfam" id="PF25601">
    <property type="entry name" value="AAA_lid_14"/>
    <property type="match status" value="1"/>
</dbReference>
<keyword evidence="6" id="KW-0804">Transcription</keyword>
<dbReference type="Gene3D" id="3.30.450.40">
    <property type="match status" value="1"/>
</dbReference>
<evidence type="ECO:0000256" key="2">
    <source>
        <dbReference type="ARBA" id="ARBA00022840"/>
    </source>
</evidence>
<dbReference type="PROSITE" id="PS00675">
    <property type="entry name" value="SIGMA54_INTERACT_1"/>
    <property type="match status" value="1"/>
</dbReference>
<keyword evidence="1" id="KW-0547">Nucleotide-binding</keyword>
<organism evidence="8 9">
    <name type="scientific">Benzoatithermus flavus</name>
    <dbReference type="NCBI Taxonomy" id="3108223"/>
    <lineage>
        <taxon>Bacteria</taxon>
        <taxon>Pseudomonadati</taxon>
        <taxon>Pseudomonadota</taxon>
        <taxon>Alphaproteobacteria</taxon>
        <taxon>Geminicoccales</taxon>
        <taxon>Geminicoccaceae</taxon>
        <taxon>Benzoatithermus</taxon>
    </lineage>
</organism>
<comment type="caution">
    <text evidence="8">The sequence shown here is derived from an EMBL/GenBank/DDBJ whole genome shotgun (WGS) entry which is preliminary data.</text>
</comment>
<dbReference type="PANTHER" id="PTHR32071:SF81">
    <property type="entry name" value="PROPIONATE CATABOLISM OPERON REGULATORY PROTEIN"/>
    <property type="match status" value="1"/>
</dbReference>
<keyword evidence="5" id="KW-0238">DNA-binding</keyword>
<dbReference type="CDD" id="cd00009">
    <property type="entry name" value="AAA"/>
    <property type="match status" value="1"/>
</dbReference>
<keyword evidence="4" id="KW-0805">Transcription regulation</keyword>
<sequence length="671" mass="72554">MAGPGNNETARLGQEQAIGGYHGSERAIIEAWERFVAMDACALPSVRALVAESWVRCRDNGVDVRADAAPRLSRDATEQIREQNRDLLTAAVETLTESIDLLAGTGAMMLVTDGRGVILEAVGDVCTIEAGRAIHLERGGRWGEELAGTNGIGTALSTSRPVLVYGAEHFCAGIQGWSCAGAPIRDTVDDSIAGLVDISCPKESFHPQMLALATLAARRIERTLAERIEAEHLRLLDLCLEQLPRHGDAGIILLDRKGRILHVSRNAARILRSQWGLAAPGLKRGMRIAHIDTEPPVGAAAGPLAGRLPVDWMKPLVSEGETIGTLLVLPGGRARGSAPVARRHPVPDESDPARASFACIVGDSPAMRSVVEQGRRLAPLSVPVLIHGETGVGKELFARAIHGTSHVADGPFVPFNCGAVAGEMLASELFGYVRGAFTGASSEGRVGRFELADGGTLCLDEVGELPLELQPYLLRVLEEGVVYRVGDNLPRRVSVRLLAMTNRDLRAEVEAGRFRRDLYYRLNVMSLEIPPLRNRDGDVERLLEHFNHLLAARHGLAPLTFASEAVEHLRRYPWPGNVRELRNTVERLHLLSDQRLVTADRLPGEIVDHAPPERDFVCAAAPICSRLEDLERQAIQAALAASGGSMTAAAARLGISRSTLYRKISSYDIKP</sequence>
<gene>
    <name evidence="8" type="ORF">U1T56_22955</name>
</gene>
<dbReference type="Gene3D" id="3.40.50.300">
    <property type="entry name" value="P-loop containing nucleotide triphosphate hydrolases"/>
    <property type="match status" value="1"/>
</dbReference>
<evidence type="ECO:0000313" key="9">
    <source>
        <dbReference type="Proteomes" id="UP001375743"/>
    </source>
</evidence>
<dbReference type="InterPro" id="IPR002078">
    <property type="entry name" value="Sigma_54_int"/>
</dbReference>
<evidence type="ECO:0000256" key="6">
    <source>
        <dbReference type="ARBA" id="ARBA00023163"/>
    </source>
</evidence>
<evidence type="ECO:0000256" key="4">
    <source>
        <dbReference type="ARBA" id="ARBA00023015"/>
    </source>
</evidence>
<dbReference type="InterPro" id="IPR009057">
    <property type="entry name" value="Homeodomain-like_sf"/>
</dbReference>